<dbReference type="PANTHER" id="PTHR24148:SF64">
    <property type="entry name" value="HETEROKARYON INCOMPATIBILITY DOMAIN-CONTAINING PROTEIN"/>
    <property type="match status" value="1"/>
</dbReference>
<dbReference type="Pfam" id="PF06985">
    <property type="entry name" value="HET"/>
    <property type="match status" value="1"/>
</dbReference>
<evidence type="ECO:0000313" key="2">
    <source>
        <dbReference type="EMBL" id="KAF2829613.1"/>
    </source>
</evidence>
<name>A0A6A7A8W8_9PLEO</name>
<dbReference type="AlphaFoldDB" id="A0A6A7A8W8"/>
<protein>
    <submittedName>
        <fullName evidence="2">HET-domain-containing protein</fullName>
    </submittedName>
</protein>
<proteinExistence type="predicted"/>
<dbReference type="Pfam" id="PF26639">
    <property type="entry name" value="Het-6_barrel"/>
    <property type="match status" value="1"/>
</dbReference>
<dbReference type="OrthoDB" id="4476201at2759"/>
<dbReference type="Proteomes" id="UP000799424">
    <property type="component" value="Unassembled WGS sequence"/>
</dbReference>
<dbReference type="PANTHER" id="PTHR24148">
    <property type="entry name" value="ANKYRIN REPEAT DOMAIN-CONTAINING PROTEIN 39 HOMOLOG-RELATED"/>
    <property type="match status" value="1"/>
</dbReference>
<reference evidence="2" key="1">
    <citation type="journal article" date="2020" name="Stud. Mycol.">
        <title>101 Dothideomycetes genomes: a test case for predicting lifestyles and emergence of pathogens.</title>
        <authorList>
            <person name="Haridas S."/>
            <person name="Albert R."/>
            <person name="Binder M."/>
            <person name="Bloem J."/>
            <person name="Labutti K."/>
            <person name="Salamov A."/>
            <person name="Andreopoulos B."/>
            <person name="Baker S."/>
            <person name="Barry K."/>
            <person name="Bills G."/>
            <person name="Bluhm B."/>
            <person name="Cannon C."/>
            <person name="Castanera R."/>
            <person name="Culley D."/>
            <person name="Daum C."/>
            <person name="Ezra D."/>
            <person name="Gonzalez J."/>
            <person name="Henrissat B."/>
            <person name="Kuo A."/>
            <person name="Liang C."/>
            <person name="Lipzen A."/>
            <person name="Lutzoni F."/>
            <person name="Magnuson J."/>
            <person name="Mondo S."/>
            <person name="Nolan M."/>
            <person name="Ohm R."/>
            <person name="Pangilinan J."/>
            <person name="Park H.-J."/>
            <person name="Ramirez L."/>
            <person name="Alfaro M."/>
            <person name="Sun H."/>
            <person name="Tritt A."/>
            <person name="Yoshinaga Y."/>
            <person name="Zwiers L.-H."/>
            <person name="Turgeon B."/>
            <person name="Goodwin S."/>
            <person name="Spatafora J."/>
            <person name="Crous P."/>
            <person name="Grigoriev I."/>
        </authorList>
    </citation>
    <scope>NUCLEOTIDE SEQUENCE</scope>
    <source>
        <strain evidence="2">CBS 113818</strain>
    </source>
</reference>
<feature type="domain" description="Heterokaryon incompatibility" evidence="1">
    <location>
        <begin position="42"/>
        <end position="182"/>
    </location>
</feature>
<organism evidence="2 3">
    <name type="scientific">Ophiobolus disseminans</name>
    <dbReference type="NCBI Taxonomy" id="1469910"/>
    <lineage>
        <taxon>Eukaryota</taxon>
        <taxon>Fungi</taxon>
        <taxon>Dikarya</taxon>
        <taxon>Ascomycota</taxon>
        <taxon>Pezizomycotina</taxon>
        <taxon>Dothideomycetes</taxon>
        <taxon>Pleosporomycetidae</taxon>
        <taxon>Pleosporales</taxon>
        <taxon>Pleosporineae</taxon>
        <taxon>Phaeosphaeriaceae</taxon>
        <taxon>Ophiobolus</taxon>
    </lineage>
</organism>
<gene>
    <name evidence="2" type="ORF">CC86DRAFT_344126</name>
</gene>
<dbReference type="InterPro" id="IPR052895">
    <property type="entry name" value="HetReg/Transcr_Mod"/>
</dbReference>
<evidence type="ECO:0000313" key="3">
    <source>
        <dbReference type="Proteomes" id="UP000799424"/>
    </source>
</evidence>
<sequence length="577" mass="65889">MIFDQFVYHPLQAGHIRVLILSHDAPARMRHIDLKHRSGPKYVALSYTWGANTQTHPYECDAQNLPVRENLLHALSQLRHIVDTPIWIDAMCINQSDEIEKLAQIQMMTEIYRGAQEVLIWLGPETLDTKIAVTQLRDITAMLKAQKVWSPDAGKILPTAFINGIRHLMTCPWWPRLWVLQEATLAREAIFVCGSHSVPWKLLSSLAKQIKRLDLYSFFSGQDRGPEYCDGFTEILNVEIVRHMHSATLGTDLIRVCRQRICFDPCDRVYGVIGLMVSAVRVGFTWEPGEKVDDLYPPFVQILLQLDPTATMLSFTDTTERNPNLPSWCPDLHYRSIANVLADHEGYHAGFKILSSTEFDWKHSERKPKQLRTKSIIIDAVKTVFPEHWPDGADALNDDNRTVQQTNIHLLQEYIKIAKSFVVEKELWRIFIGNILGNEDSKLNLLSGFSPIHDRLASRRSRDEASAHHLAFQELQTWSPSAGEASPQMQNYVRKARRVCLGRKLFTTAKGRVGLGPTSVAVGDEVCIIKCARVPFLLSRHGEERGEYRLRGEAYVHGLMHGEYLKVNKKFDWVTIV</sequence>
<keyword evidence="3" id="KW-1185">Reference proteome</keyword>
<evidence type="ECO:0000259" key="1">
    <source>
        <dbReference type="Pfam" id="PF06985"/>
    </source>
</evidence>
<accession>A0A6A7A8W8</accession>
<dbReference type="EMBL" id="MU006220">
    <property type="protein sequence ID" value="KAF2829613.1"/>
    <property type="molecule type" value="Genomic_DNA"/>
</dbReference>
<dbReference type="InterPro" id="IPR010730">
    <property type="entry name" value="HET"/>
</dbReference>